<dbReference type="Proteomes" id="UP001304125">
    <property type="component" value="Chromosome"/>
</dbReference>
<dbReference type="EMBL" id="CP134879">
    <property type="protein sequence ID" value="WNM24341.1"/>
    <property type="molecule type" value="Genomic_DNA"/>
</dbReference>
<evidence type="ECO:0000313" key="4">
    <source>
        <dbReference type="Proteomes" id="UP001304125"/>
    </source>
</evidence>
<accession>A0AA96F963</accession>
<organism evidence="3">
    <name type="scientific">Demequina capsici</name>
    <dbReference type="NCBI Taxonomy" id="3075620"/>
    <lineage>
        <taxon>Bacteria</taxon>
        <taxon>Bacillati</taxon>
        <taxon>Actinomycetota</taxon>
        <taxon>Actinomycetes</taxon>
        <taxon>Micrococcales</taxon>
        <taxon>Demequinaceae</taxon>
        <taxon>Demequina</taxon>
    </lineage>
</organism>
<name>A0AA96JAM5_9MICO</name>
<dbReference type="EMBL" id="CP134880">
    <property type="protein sequence ID" value="WNM27163.1"/>
    <property type="molecule type" value="Genomic_DNA"/>
</dbReference>
<proteinExistence type="predicted"/>
<keyword evidence="1" id="KW-1133">Transmembrane helix</keyword>
<evidence type="ECO:0000313" key="3">
    <source>
        <dbReference type="EMBL" id="WNM27163.1"/>
    </source>
</evidence>
<feature type="transmembrane region" description="Helical" evidence="1">
    <location>
        <begin position="144"/>
        <end position="164"/>
    </location>
</feature>
<dbReference type="RefSeq" id="WP_313497960.1">
    <property type="nucleotide sequence ID" value="NZ_CP134879.1"/>
</dbReference>
<dbReference type="Pfam" id="PF17248">
    <property type="entry name" value="DUF5317"/>
    <property type="match status" value="1"/>
</dbReference>
<keyword evidence="4" id="KW-1185">Reference proteome</keyword>
<keyword evidence="1" id="KW-0812">Transmembrane</keyword>
<evidence type="ECO:0000313" key="2">
    <source>
        <dbReference type="EMBL" id="WNM24341.1"/>
    </source>
</evidence>
<accession>A0AA96JAM5</accession>
<sequence>MLILAFAALAVASPLVAGRWPAELVLHRWRWAWLIWVALLIQIGLFSFGFAERIGPALHILTYVVAVVFLWVNRTVKGTLIVAAGAVSNGVTIALNGGTLPATAWAQHAAGIDSDAEFVNSGVVADPVLPWLGDVFAWPEPLPLANTFSVGDLLIVVGVAVVAWSGSRRIGAHRSHVGEPTAV</sequence>
<reference evidence="3 4" key="1">
    <citation type="submission" date="2023-09" db="EMBL/GenBank/DDBJ databases">
        <title>Demequina sp. a novel bacteria isolated from Capsicum annuum.</title>
        <authorList>
            <person name="Humaira Z."/>
            <person name="Lee J."/>
            <person name="Cho D."/>
        </authorList>
    </citation>
    <scope>NUCLEOTIDE SEQUENCE</scope>
    <source>
        <strain evidence="2 4">OYTSA14</strain>
        <strain evidence="3">PMTSA13</strain>
    </source>
</reference>
<dbReference type="AlphaFoldDB" id="A0AA96JAM5"/>
<feature type="transmembrane region" description="Helical" evidence="1">
    <location>
        <begin position="57"/>
        <end position="73"/>
    </location>
</feature>
<gene>
    <name evidence="2" type="ORF">RN606_13405</name>
    <name evidence="3" type="ORF">RN607_13310</name>
</gene>
<dbReference type="KEGG" id="dcp:RN607_13310"/>
<dbReference type="InterPro" id="IPR035168">
    <property type="entry name" value="DUF5317"/>
</dbReference>
<feature type="transmembrane region" description="Helical" evidence="1">
    <location>
        <begin position="33"/>
        <end position="50"/>
    </location>
</feature>
<dbReference type="Proteomes" id="UP001303408">
    <property type="component" value="Chromosome"/>
</dbReference>
<protein>
    <submittedName>
        <fullName evidence="3">DUF5317 domain-containing protein</fullName>
    </submittedName>
</protein>
<keyword evidence="1" id="KW-0472">Membrane</keyword>
<evidence type="ECO:0000256" key="1">
    <source>
        <dbReference type="SAM" id="Phobius"/>
    </source>
</evidence>